<evidence type="ECO:0000256" key="15">
    <source>
        <dbReference type="ARBA" id="ARBA00023134"/>
    </source>
</evidence>
<keyword evidence="15" id="KW-0342">GTP-binding</keyword>
<evidence type="ECO:0000256" key="12">
    <source>
        <dbReference type="ARBA" id="ARBA00022741"/>
    </source>
</evidence>
<evidence type="ECO:0000256" key="16">
    <source>
        <dbReference type="ARBA" id="ARBA00029570"/>
    </source>
</evidence>
<comment type="similarity">
    <text evidence="7">Belongs to the CobU/CobP family.</text>
</comment>
<evidence type="ECO:0000256" key="11">
    <source>
        <dbReference type="ARBA" id="ARBA00022679"/>
    </source>
</evidence>
<name>A0A1W1CZN5_9ZZZZ</name>
<evidence type="ECO:0000256" key="4">
    <source>
        <dbReference type="ARBA" id="ARBA00003889"/>
    </source>
</evidence>
<keyword evidence="14" id="KW-0067">ATP-binding</keyword>
<evidence type="ECO:0000256" key="6">
    <source>
        <dbReference type="ARBA" id="ARBA00005159"/>
    </source>
</evidence>
<protein>
    <recommendedName>
        <fullName evidence="16">Adenosylcobinamide kinase</fullName>
        <ecNumber evidence="8">2.7.1.156</ecNumber>
        <ecNumber evidence="9">2.7.7.62</ecNumber>
    </recommendedName>
    <alternativeName>
        <fullName evidence="17">Adenosylcobinamide-phosphate guanylyltransferase</fullName>
    </alternativeName>
</protein>
<comment type="catalytic activity">
    <reaction evidence="1">
        <text>adenosylcob(III)inamide + ATP = adenosylcob(III)inamide phosphate + ADP + H(+)</text>
        <dbReference type="Rhea" id="RHEA:15769"/>
        <dbReference type="ChEBI" id="CHEBI:2480"/>
        <dbReference type="ChEBI" id="CHEBI:15378"/>
        <dbReference type="ChEBI" id="CHEBI:30616"/>
        <dbReference type="ChEBI" id="CHEBI:58502"/>
        <dbReference type="ChEBI" id="CHEBI:456216"/>
        <dbReference type="EC" id="2.7.1.156"/>
    </reaction>
</comment>
<dbReference type="Pfam" id="PF02283">
    <property type="entry name" value="CobU"/>
    <property type="match status" value="1"/>
</dbReference>
<evidence type="ECO:0000256" key="2">
    <source>
        <dbReference type="ARBA" id="ARBA00000711"/>
    </source>
</evidence>
<organism evidence="18">
    <name type="scientific">hydrothermal vent metagenome</name>
    <dbReference type="NCBI Taxonomy" id="652676"/>
    <lineage>
        <taxon>unclassified sequences</taxon>
        <taxon>metagenomes</taxon>
        <taxon>ecological metagenomes</taxon>
    </lineage>
</organism>
<evidence type="ECO:0000256" key="13">
    <source>
        <dbReference type="ARBA" id="ARBA00022777"/>
    </source>
</evidence>
<keyword evidence="13" id="KW-0418">Kinase</keyword>
<evidence type="ECO:0000256" key="14">
    <source>
        <dbReference type="ARBA" id="ARBA00022840"/>
    </source>
</evidence>
<dbReference type="GO" id="GO:0009236">
    <property type="term" value="P:cobalamin biosynthetic process"/>
    <property type="evidence" value="ECO:0007669"/>
    <property type="project" value="UniProtKB-KW"/>
</dbReference>
<dbReference type="AlphaFoldDB" id="A0A1W1CZN5"/>
<dbReference type="GO" id="GO:0043752">
    <property type="term" value="F:adenosylcobinamide kinase activity"/>
    <property type="evidence" value="ECO:0007669"/>
    <property type="project" value="UniProtKB-EC"/>
</dbReference>
<dbReference type="GO" id="GO:0005525">
    <property type="term" value="F:GTP binding"/>
    <property type="evidence" value="ECO:0007669"/>
    <property type="project" value="UniProtKB-KW"/>
</dbReference>
<evidence type="ECO:0000256" key="1">
    <source>
        <dbReference type="ARBA" id="ARBA00000312"/>
    </source>
</evidence>
<gene>
    <name evidence="18" type="ORF">MNB_SV-13-564</name>
</gene>
<dbReference type="EMBL" id="FPHM01000201">
    <property type="protein sequence ID" value="SFV71091.1"/>
    <property type="molecule type" value="Genomic_DNA"/>
</dbReference>
<evidence type="ECO:0000256" key="7">
    <source>
        <dbReference type="ARBA" id="ARBA00007490"/>
    </source>
</evidence>
<dbReference type="InterPro" id="IPR027417">
    <property type="entry name" value="P-loop_NTPase"/>
</dbReference>
<keyword evidence="10" id="KW-0169">Cobalamin biosynthesis</keyword>
<comment type="pathway">
    <text evidence="5">Cofactor biosynthesis; adenosylcobalamin biosynthesis; adenosylcobalamin from cob(II)yrinate a,c-diamide: step 6/7.</text>
</comment>
<dbReference type="PANTHER" id="PTHR34848:SF1">
    <property type="entry name" value="BIFUNCTIONAL ADENOSYLCOBALAMIN BIOSYNTHESIS PROTEIN COBU"/>
    <property type="match status" value="1"/>
</dbReference>
<comment type="function">
    <text evidence="4">Catalyzes ATP-dependent phosphorylation of adenosylcobinamide and addition of GMP to adenosylcobinamide phosphate.</text>
</comment>
<dbReference type="SUPFAM" id="SSF52540">
    <property type="entry name" value="P-loop containing nucleoside triphosphate hydrolases"/>
    <property type="match status" value="1"/>
</dbReference>
<keyword evidence="11 18" id="KW-0808">Transferase</keyword>
<dbReference type="GO" id="GO:0005524">
    <property type="term" value="F:ATP binding"/>
    <property type="evidence" value="ECO:0007669"/>
    <property type="project" value="UniProtKB-KW"/>
</dbReference>
<dbReference type="EC" id="2.7.1.156" evidence="8"/>
<evidence type="ECO:0000256" key="10">
    <source>
        <dbReference type="ARBA" id="ARBA00022573"/>
    </source>
</evidence>
<comment type="pathway">
    <text evidence="6">Cofactor biosynthesis; adenosylcobalamin biosynthesis; adenosylcobalamin from cob(II)yrinate a,c-diamide: step 5/7.</text>
</comment>
<evidence type="ECO:0000313" key="18">
    <source>
        <dbReference type="EMBL" id="SFV71091.1"/>
    </source>
</evidence>
<comment type="catalytic activity">
    <reaction evidence="2">
        <text>adenosylcob(III)inamide phosphate + GTP + H(+) = adenosylcob(III)inamide-GDP + diphosphate</text>
        <dbReference type="Rhea" id="RHEA:22712"/>
        <dbReference type="ChEBI" id="CHEBI:15378"/>
        <dbReference type="ChEBI" id="CHEBI:33019"/>
        <dbReference type="ChEBI" id="CHEBI:37565"/>
        <dbReference type="ChEBI" id="CHEBI:58502"/>
        <dbReference type="ChEBI" id="CHEBI:60487"/>
        <dbReference type="EC" id="2.7.7.62"/>
    </reaction>
</comment>
<evidence type="ECO:0000256" key="8">
    <source>
        <dbReference type="ARBA" id="ARBA00012016"/>
    </source>
</evidence>
<dbReference type="PANTHER" id="PTHR34848">
    <property type="match status" value="1"/>
</dbReference>
<accession>A0A1W1CZN5</accession>
<keyword evidence="18" id="KW-0548">Nucleotidyltransferase</keyword>
<evidence type="ECO:0000256" key="5">
    <source>
        <dbReference type="ARBA" id="ARBA00004692"/>
    </source>
</evidence>
<comment type="catalytic activity">
    <reaction evidence="3">
        <text>adenosylcob(III)inamide + GTP = adenosylcob(III)inamide phosphate + GDP + H(+)</text>
        <dbReference type="Rhea" id="RHEA:15765"/>
        <dbReference type="ChEBI" id="CHEBI:2480"/>
        <dbReference type="ChEBI" id="CHEBI:15378"/>
        <dbReference type="ChEBI" id="CHEBI:37565"/>
        <dbReference type="ChEBI" id="CHEBI:58189"/>
        <dbReference type="ChEBI" id="CHEBI:58502"/>
        <dbReference type="EC" id="2.7.1.156"/>
    </reaction>
</comment>
<evidence type="ECO:0000256" key="3">
    <source>
        <dbReference type="ARBA" id="ARBA00001522"/>
    </source>
</evidence>
<keyword evidence="12" id="KW-0547">Nucleotide-binding</keyword>
<proteinExistence type="inferred from homology"/>
<evidence type="ECO:0000256" key="9">
    <source>
        <dbReference type="ARBA" id="ARBA00012523"/>
    </source>
</evidence>
<dbReference type="GO" id="GO:0008820">
    <property type="term" value="F:cobinamide phosphate guanylyltransferase activity"/>
    <property type="evidence" value="ECO:0007669"/>
    <property type="project" value="UniProtKB-EC"/>
</dbReference>
<dbReference type="InterPro" id="IPR003203">
    <property type="entry name" value="CobU/CobP"/>
</dbReference>
<dbReference type="PIRSF" id="PIRSF006135">
    <property type="entry name" value="CobU"/>
    <property type="match status" value="1"/>
</dbReference>
<dbReference type="Gene3D" id="3.40.50.300">
    <property type="entry name" value="P-loop containing nucleotide triphosphate hydrolases"/>
    <property type="match status" value="1"/>
</dbReference>
<dbReference type="EC" id="2.7.7.62" evidence="9"/>
<sequence>MKILYYGGQKSGKSKLAEEKAIELTYDKKPYYIATYDNSYNDQEMQERLYTHQWQREDKFITIEEPFDLPSVINNKGTYLIDCISMWILNTLYIEIEELFEQLEQLFQKDANIIFVLNDVNSGVIPMENQSRSFIDRTGVVGQKLSLLCDEVYEVKLGLSIKLK</sequence>
<evidence type="ECO:0000256" key="17">
    <source>
        <dbReference type="ARBA" id="ARBA00030571"/>
    </source>
</evidence>
<reference evidence="18" key="1">
    <citation type="submission" date="2016-10" db="EMBL/GenBank/DDBJ databases">
        <authorList>
            <person name="de Groot N.N."/>
        </authorList>
    </citation>
    <scope>NUCLEOTIDE SEQUENCE</scope>
</reference>